<evidence type="ECO:0000313" key="2">
    <source>
        <dbReference type="EMBL" id="MED1201926.1"/>
    </source>
</evidence>
<feature type="transmembrane region" description="Helical" evidence="1">
    <location>
        <begin position="81"/>
        <end position="99"/>
    </location>
</feature>
<sequence length="100" mass="11675">MEDTYALKKGEVNNSAEMSRMARRKSKKPLLSYIFKTEEISQWVCRLFFGLVDYQQKREKCKKVGEGNANYTKSTISFIQIIYAAFFFVLIASITYFMAL</sequence>
<comment type="caution">
    <text evidence="2">The sequence shown here is derived from an EMBL/GenBank/DDBJ whole genome shotgun (WGS) entry which is preliminary data.</text>
</comment>
<reference evidence="2 3" key="1">
    <citation type="submission" date="2023-03" db="EMBL/GenBank/DDBJ databases">
        <title>Bacillus Genome Sequencing.</title>
        <authorList>
            <person name="Dunlap C."/>
        </authorList>
    </citation>
    <scope>NUCLEOTIDE SEQUENCE [LARGE SCALE GENOMIC DNA]</scope>
    <source>
        <strain evidence="2 3">B-23453</strain>
    </source>
</reference>
<keyword evidence="1" id="KW-0472">Membrane</keyword>
<dbReference type="EMBL" id="JARMAB010000004">
    <property type="protein sequence ID" value="MED1201926.1"/>
    <property type="molecule type" value="Genomic_DNA"/>
</dbReference>
<keyword evidence="3" id="KW-1185">Reference proteome</keyword>
<accession>A0ABU6MB73</accession>
<evidence type="ECO:0000313" key="3">
    <source>
        <dbReference type="Proteomes" id="UP001341444"/>
    </source>
</evidence>
<dbReference type="Proteomes" id="UP001341444">
    <property type="component" value="Unassembled WGS sequence"/>
</dbReference>
<gene>
    <name evidence="2" type="ORF">P4T90_02345</name>
</gene>
<keyword evidence="1" id="KW-1133">Transmembrane helix</keyword>
<keyword evidence="1" id="KW-0812">Transmembrane</keyword>
<name>A0ABU6MB73_9BACI</name>
<protein>
    <submittedName>
        <fullName evidence="2">Uncharacterized protein</fullName>
    </submittedName>
</protein>
<organism evidence="2 3">
    <name type="scientific">Heyndrickxia acidicola</name>
    <dbReference type="NCBI Taxonomy" id="209389"/>
    <lineage>
        <taxon>Bacteria</taxon>
        <taxon>Bacillati</taxon>
        <taxon>Bacillota</taxon>
        <taxon>Bacilli</taxon>
        <taxon>Bacillales</taxon>
        <taxon>Bacillaceae</taxon>
        <taxon>Heyndrickxia</taxon>
    </lineage>
</organism>
<proteinExistence type="predicted"/>
<evidence type="ECO:0000256" key="1">
    <source>
        <dbReference type="SAM" id="Phobius"/>
    </source>
</evidence>
<dbReference type="RefSeq" id="WP_066264462.1">
    <property type="nucleotide sequence ID" value="NZ_JARMAB010000004.1"/>
</dbReference>